<reference evidence="5" key="1">
    <citation type="journal article" date="2019" name="Int. J. Syst. Evol. Microbiol.">
        <title>The Global Catalogue of Microorganisms (GCM) 10K type strain sequencing project: providing services to taxonomists for standard genome sequencing and annotation.</title>
        <authorList>
            <consortium name="The Broad Institute Genomics Platform"/>
            <consortium name="The Broad Institute Genome Sequencing Center for Infectious Disease"/>
            <person name="Wu L."/>
            <person name="Ma J."/>
        </authorList>
    </citation>
    <scope>NUCLEOTIDE SEQUENCE [LARGE SCALE GENOMIC DNA]</scope>
    <source>
        <strain evidence="5">KCTC 42730</strain>
    </source>
</reference>
<dbReference type="SUPFAM" id="SSF56925">
    <property type="entry name" value="OMPA-like"/>
    <property type="match status" value="1"/>
</dbReference>
<gene>
    <name evidence="4" type="ORF">ACFOEE_13220</name>
</gene>
<dbReference type="Pfam" id="PF13505">
    <property type="entry name" value="OMP_b-brl"/>
    <property type="match status" value="1"/>
</dbReference>
<evidence type="ECO:0000256" key="2">
    <source>
        <dbReference type="SAM" id="SignalP"/>
    </source>
</evidence>
<proteinExistence type="predicted"/>
<evidence type="ECO:0000256" key="1">
    <source>
        <dbReference type="ARBA" id="ARBA00022729"/>
    </source>
</evidence>
<dbReference type="Gene3D" id="2.40.160.20">
    <property type="match status" value="1"/>
</dbReference>
<dbReference type="EMBL" id="JBHRSD010000022">
    <property type="protein sequence ID" value="MFC3033483.1"/>
    <property type="molecule type" value="Genomic_DNA"/>
</dbReference>
<protein>
    <submittedName>
        <fullName evidence="4">Outer membrane beta-barrel protein</fullName>
    </submittedName>
</protein>
<feature type="chain" id="PRO_5047499402" evidence="2">
    <location>
        <begin position="23"/>
        <end position="191"/>
    </location>
</feature>
<sequence>MKKAILPLIFVSFGAFATSATAQTNPQALEPFSIYAGIGYGQYALQWQDREKDMEFDDDAAMLKAYVGTHITPYWSIELGYENFDEASDIDNYAEFDGISLATRFTAPITEQFGVYAKGGWFEWDGELYADVPGLGRVSRSADGGDWFYGAGVSYAFTTNVSMRLEYLRYELEDHIEPDLDVASVSVEYVF</sequence>
<evidence type="ECO:0000259" key="3">
    <source>
        <dbReference type="Pfam" id="PF13505"/>
    </source>
</evidence>
<comment type="caution">
    <text evidence="4">The sequence shown here is derived from an EMBL/GenBank/DDBJ whole genome shotgun (WGS) entry which is preliminary data.</text>
</comment>
<feature type="signal peptide" evidence="2">
    <location>
        <begin position="1"/>
        <end position="22"/>
    </location>
</feature>
<accession>A0ABV7CLR7</accession>
<dbReference type="RefSeq" id="WP_377125008.1">
    <property type="nucleotide sequence ID" value="NZ_JBHRSD010000022.1"/>
</dbReference>
<keyword evidence="1 2" id="KW-0732">Signal</keyword>
<organism evidence="4 5">
    <name type="scientific">Pseudoalteromonas fenneropenaei</name>
    <dbReference type="NCBI Taxonomy" id="1737459"/>
    <lineage>
        <taxon>Bacteria</taxon>
        <taxon>Pseudomonadati</taxon>
        <taxon>Pseudomonadota</taxon>
        <taxon>Gammaproteobacteria</taxon>
        <taxon>Alteromonadales</taxon>
        <taxon>Pseudoalteromonadaceae</taxon>
        <taxon>Pseudoalteromonas</taxon>
    </lineage>
</organism>
<feature type="domain" description="Outer membrane protein beta-barrel" evidence="3">
    <location>
        <begin position="10"/>
        <end position="191"/>
    </location>
</feature>
<name>A0ABV7CLR7_9GAMM</name>
<dbReference type="InterPro" id="IPR011250">
    <property type="entry name" value="OMP/PagP_B-barrel"/>
</dbReference>
<keyword evidence="5" id="KW-1185">Reference proteome</keyword>
<dbReference type="InterPro" id="IPR027385">
    <property type="entry name" value="Beta-barrel_OMP"/>
</dbReference>
<dbReference type="Proteomes" id="UP001595453">
    <property type="component" value="Unassembled WGS sequence"/>
</dbReference>
<evidence type="ECO:0000313" key="4">
    <source>
        <dbReference type="EMBL" id="MFC3033483.1"/>
    </source>
</evidence>
<evidence type="ECO:0000313" key="5">
    <source>
        <dbReference type="Proteomes" id="UP001595453"/>
    </source>
</evidence>